<dbReference type="Gene3D" id="1.10.510.10">
    <property type="entry name" value="Transferase(Phosphotransferase) domain 1"/>
    <property type="match status" value="1"/>
</dbReference>
<sequence>MNDSLFPHYHKIKYLLDQKQRILYKSLTKKYKKSKFIRDNTLISVLKHTSKVLVFTYKENVIKLIFESCSKYKNELYYSDIFYENMNSLSVKNACMLIIPKYETDLKNVIPMKCDHNNSIKQIYQLIFDLVKQVFSFHSNYIVHHDIKPANIVKTKDFKWKIIDFGHMLSHKNYLESDSSNISCNKWIFNRGSKIINIPEYSLDCTNNKEQFFWIYMKDWFGFVNSTIANPEFYNFIEEIKDYVQKNEYKIELNSFLKNNKKANLDTINEQYNIIETEYIVNIVYNRLVKTNANKYLENLLDIIISLYDLRKSINRMNSINTLEKLEKLKNKFKITSIPYYLK</sequence>
<evidence type="ECO:0000313" key="2">
    <source>
        <dbReference type="EMBL" id="QHS78567.1"/>
    </source>
</evidence>
<protein>
    <recommendedName>
        <fullName evidence="1">Protein kinase domain-containing protein</fullName>
    </recommendedName>
</protein>
<dbReference type="AlphaFoldDB" id="A0A6C0AFK1"/>
<dbReference type="PROSITE" id="PS50011">
    <property type="entry name" value="PROTEIN_KINASE_DOM"/>
    <property type="match status" value="1"/>
</dbReference>
<reference evidence="2" key="1">
    <citation type="journal article" date="2020" name="Nature">
        <title>Giant virus diversity and host interactions through global metagenomics.</title>
        <authorList>
            <person name="Schulz F."/>
            <person name="Roux S."/>
            <person name="Paez-Espino D."/>
            <person name="Jungbluth S."/>
            <person name="Walsh D.A."/>
            <person name="Denef V.J."/>
            <person name="McMahon K.D."/>
            <person name="Konstantinidis K.T."/>
            <person name="Eloe-Fadrosh E.A."/>
            <person name="Kyrpides N.C."/>
            <person name="Woyke T."/>
        </authorList>
    </citation>
    <scope>NUCLEOTIDE SEQUENCE</scope>
    <source>
        <strain evidence="2">GVMAG-S-1024976-23</strain>
    </source>
</reference>
<dbReference type="EMBL" id="MN740601">
    <property type="protein sequence ID" value="QHS78567.1"/>
    <property type="molecule type" value="Genomic_DNA"/>
</dbReference>
<organism evidence="2">
    <name type="scientific">viral metagenome</name>
    <dbReference type="NCBI Taxonomy" id="1070528"/>
    <lineage>
        <taxon>unclassified sequences</taxon>
        <taxon>metagenomes</taxon>
        <taxon>organismal metagenomes</taxon>
    </lineage>
</organism>
<dbReference type="GO" id="GO:0005524">
    <property type="term" value="F:ATP binding"/>
    <property type="evidence" value="ECO:0007669"/>
    <property type="project" value="InterPro"/>
</dbReference>
<dbReference type="Gene3D" id="3.30.200.20">
    <property type="entry name" value="Phosphorylase Kinase, domain 1"/>
    <property type="match status" value="1"/>
</dbReference>
<dbReference type="InterPro" id="IPR011009">
    <property type="entry name" value="Kinase-like_dom_sf"/>
</dbReference>
<accession>A0A6C0AFK1</accession>
<proteinExistence type="predicted"/>
<dbReference type="InterPro" id="IPR000719">
    <property type="entry name" value="Prot_kinase_dom"/>
</dbReference>
<evidence type="ECO:0000259" key="1">
    <source>
        <dbReference type="PROSITE" id="PS50011"/>
    </source>
</evidence>
<feature type="domain" description="Protein kinase" evidence="1">
    <location>
        <begin position="1"/>
        <end position="329"/>
    </location>
</feature>
<name>A0A6C0AFK1_9ZZZZ</name>
<dbReference type="GO" id="GO:0004672">
    <property type="term" value="F:protein kinase activity"/>
    <property type="evidence" value="ECO:0007669"/>
    <property type="project" value="InterPro"/>
</dbReference>
<dbReference type="SUPFAM" id="SSF56112">
    <property type="entry name" value="Protein kinase-like (PK-like)"/>
    <property type="match status" value="1"/>
</dbReference>